<comment type="caution">
    <text evidence="1">The sequence shown here is derived from an EMBL/GenBank/DDBJ whole genome shotgun (WGS) entry which is preliminary data.</text>
</comment>
<gene>
    <name evidence="1" type="ORF">BJ965_000513</name>
</gene>
<dbReference type="Proteomes" id="UP000565089">
    <property type="component" value="Unassembled WGS sequence"/>
</dbReference>
<proteinExistence type="predicted"/>
<reference evidence="1 2" key="1">
    <citation type="submission" date="2020-08" db="EMBL/GenBank/DDBJ databases">
        <title>Sequencing the genomes of 1000 actinobacteria strains.</title>
        <authorList>
            <person name="Klenk H.-P."/>
        </authorList>
    </citation>
    <scope>NUCLEOTIDE SEQUENCE [LARGE SCALE GENOMIC DNA]</scope>
    <source>
        <strain evidence="1 2">DSM 40483</strain>
    </source>
</reference>
<name>A0A7W7DH19_9ACTN</name>
<keyword evidence="2" id="KW-1185">Reference proteome</keyword>
<dbReference type="GeneID" id="95792564"/>
<dbReference type="AlphaFoldDB" id="A0A7W7DH19"/>
<protein>
    <submittedName>
        <fullName evidence="1">Phosphoglycerate dehydrogenase-like enzyme</fullName>
    </submittedName>
</protein>
<sequence>MPGVMISPHTAGETTGEREALVEVFLDNLTRHIEGRPLRNVVDKRRGYVSGTNLS</sequence>
<evidence type="ECO:0000313" key="1">
    <source>
        <dbReference type="EMBL" id="MBB4710631.1"/>
    </source>
</evidence>
<evidence type="ECO:0000313" key="2">
    <source>
        <dbReference type="Proteomes" id="UP000565089"/>
    </source>
</evidence>
<dbReference type="EMBL" id="JACHMS010000001">
    <property type="protein sequence ID" value="MBB4710631.1"/>
    <property type="molecule type" value="Genomic_DNA"/>
</dbReference>
<accession>A0A7W7DH19</accession>
<dbReference type="RefSeq" id="WP_246545818.1">
    <property type="nucleotide sequence ID" value="NZ_JACHMS010000001.1"/>
</dbReference>
<organism evidence="1 2">
    <name type="scientific">Streptomyces luteogriseus</name>
    <dbReference type="NCBI Taxonomy" id="68233"/>
    <lineage>
        <taxon>Bacteria</taxon>
        <taxon>Bacillati</taxon>
        <taxon>Actinomycetota</taxon>
        <taxon>Actinomycetes</taxon>
        <taxon>Kitasatosporales</taxon>
        <taxon>Streptomycetaceae</taxon>
        <taxon>Streptomyces</taxon>
    </lineage>
</organism>
<dbReference type="Gene3D" id="3.40.50.720">
    <property type="entry name" value="NAD(P)-binding Rossmann-like Domain"/>
    <property type="match status" value="2"/>
</dbReference>